<dbReference type="Proteomes" id="UP001056120">
    <property type="component" value="Linkage Group LG08"/>
</dbReference>
<accession>A0ACB9IN19</accession>
<evidence type="ECO:0000313" key="1">
    <source>
        <dbReference type="EMBL" id="KAI3808885.1"/>
    </source>
</evidence>
<keyword evidence="2" id="KW-1185">Reference proteome</keyword>
<comment type="caution">
    <text evidence="1">The sequence shown here is derived from an EMBL/GenBank/DDBJ whole genome shotgun (WGS) entry which is preliminary data.</text>
</comment>
<reference evidence="2" key="1">
    <citation type="journal article" date="2022" name="Mol. Ecol. Resour.">
        <title>The genomes of chicory, endive, great burdock and yacon provide insights into Asteraceae palaeo-polyploidization history and plant inulin production.</title>
        <authorList>
            <person name="Fan W."/>
            <person name="Wang S."/>
            <person name="Wang H."/>
            <person name="Wang A."/>
            <person name="Jiang F."/>
            <person name="Liu H."/>
            <person name="Zhao H."/>
            <person name="Xu D."/>
            <person name="Zhang Y."/>
        </authorList>
    </citation>
    <scope>NUCLEOTIDE SEQUENCE [LARGE SCALE GENOMIC DNA]</scope>
    <source>
        <strain evidence="2">cv. Yunnan</strain>
    </source>
</reference>
<evidence type="ECO:0000313" key="2">
    <source>
        <dbReference type="Proteomes" id="UP001056120"/>
    </source>
</evidence>
<reference evidence="1 2" key="2">
    <citation type="journal article" date="2022" name="Mol. Ecol. Resour.">
        <title>The genomes of chicory, endive, great burdock and yacon provide insights into Asteraceae paleo-polyploidization history and plant inulin production.</title>
        <authorList>
            <person name="Fan W."/>
            <person name="Wang S."/>
            <person name="Wang H."/>
            <person name="Wang A."/>
            <person name="Jiang F."/>
            <person name="Liu H."/>
            <person name="Zhao H."/>
            <person name="Xu D."/>
            <person name="Zhang Y."/>
        </authorList>
    </citation>
    <scope>NUCLEOTIDE SEQUENCE [LARGE SCALE GENOMIC DNA]</scope>
    <source>
        <strain evidence="2">cv. Yunnan</strain>
        <tissue evidence="1">Leaves</tissue>
    </source>
</reference>
<organism evidence="1 2">
    <name type="scientific">Smallanthus sonchifolius</name>
    <dbReference type="NCBI Taxonomy" id="185202"/>
    <lineage>
        <taxon>Eukaryota</taxon>
        <taxon>Viridiplantae</taxon>
        <taxon>Streptophyta</taxon>
        <taxon>Embryophyta</taxon>
        <taxon>Tracheophyta</taxon>
        <taxon>Spermatophyta</taxon>
        <taxon>Magnoliopsida</taxon>
        <taxon>eudicotyledons</taxon>
        <taxon>Gunneridae</taxon>
        <taxon>Pentapetalae</taxon>
        <taxon>asterids</taxon>
        <taxon>campanulids</taxon>
        <taxon>Asterales</taxon>
        <taxon>Asteraceae</taxon>
        <taxon>Asteroideae</taxon>
        <taxon>Heliantheae alliance</taxon>
        <taxon>Millerieae</taxon>
        <taxon>Smallanthus</taxon>
    </lineage>
</organism>
<gene>
    <name evidence="1" type="ORF">L1987_24848</name>
</gene>
<name>A0ACB9IN19_9ASTR</name>
<proteinExistence type="predicted"/>
<sequence length="98" mass="10800">MDSSNPLFLHSSDHSGLLLVSKTFDGSAFGSWKRAMSIALSAKNKICFVDGTVVRPLSSPNLELWKICNDMVISWILNTLSSDISESVLYVETDQVSF</sequence>
<protein>
    <submittedName>
        <fullName evidence="1">Uncharacterized protein</fullName>
    </submittedName>
</protein>
<dbReference type="EMBL" id="CM042025">
    <property type="protein sequence ID" value="KAI3808885.1"/>
    <property type="molecule type" value="Genomic_DNA"/>
</dbReference>